<reference evidence="1 2" key="1">
    <citation type="submission" date="2020-02" db="EMBL/GenBank/DDBJ databases">
        <title>Draft genome sequence of Limisphaera ngatamarikiensis NGM72.4T, a thermophilic Verrucomicrobia grouped in subdivision 3.</title>
        <authorList>
            <person name="Carere C.R."/>
            <person name="Steen J."/>
            <person name="Hugenholtz P."/>
            <person name="Stott M.B."/>
        </authorList>
    </citation>
    <scope>NUCLEOTIDE SEQUENCE [LARGE SCALE GENOMIC DNA]</scope>
    <source>
        <strain evidence="1 2">NGM72.4</strain>
    </source>
</reference>
<proteinExistence type="predicted"/>
<dbReference type="RefSeq" id="WP_205880948.1">
    <property type="nucleotide sequence ID" value="NZ_JAAKYA010000072.1"/>
</dbReference>
<dbReference type="EMBL" id="JAAKYA010000072">
    <property type="protein sequence ID" value="NGO39812.1"/>
    <property type="molecule type" value="Genomic_DNA"/>
</dbReference>
<evidence type="ECO:0000313" key="1">
    <source>
        <dbReference type="EMBL" id="NGO39812.1"/>
    </source>
</evidence>
<keyword evidence="2" id="KW-1185">Reference proteome</keyword>
<comment type="caution">
    <text evidence="1">The sequence shown here is derived from an EMBL/GenBank/DDBJ whole genome shotgun (WGS) entry which is preliminary data.</text>
</comment>
<accession>A0A6M1RYJ1</accession>
<evidence type="ECO:0008006" key="3">
    <source>
        <dbReference type="Google" id="ProtNLM"/>
    </source>
</evidence>
<name>A0A6M1RYJ1_9BACT</name>
<sequence length="188" mass="20134">MELVLVVFVLGALVFLMWGPMTHSRAVRARADCAVQLMQLHVALALYAADAAGRFPEIAPAHTSEAPLSLLVPRYISETRWFVCPGTGRKPPPAVPGFAGGRVDYAYYQGLRTNVHAATPLLTDAQINDRPKRVGEPIFSMDGRPPGNNHGSTGGNVLRVDGSVRFTPPRAAFDLPVETGVALLNPGP</sequence>
<protein>
    <recommendedName>
        <fullName evidence="3">Type II secretion system protein</fullName>
    </recommendedName>
</protein>
<dbReference type="Proteomes" id="UP000477311">
    <property type="component" value="Unassembled WGS sequence"/>
</dbReference>
<dbReference type="AlphaFoldDB" id="A0A6M1RYJ1"/>
<gene>
    <name evidence="1" type="ORF">G4L39_10460</name>
</gene>
<organism evidence="1 2">
    <name type="scientific">Limisphaera ngatamarikiensis</name>
    <dbReference type="NCBI Taxonomy" id="1324935"/>
    <lineage>
        <taxon>Bacteria</taxon>
        <taxon>Pseudomonadati</taxon>
        <taxon>Verrucomicrobiota</taxon>
        <taxon>Verrucomicrobiia</taxon>
        <taxon>Limisphaerales</taxon>
        <taxon>Limisphaeraceae</taxon>
        <taxon>Limisphaera</taxon>
    </lineage>
</organism>
<evidence type="ECO:0000313" key="2">
    <source>
        <dbReference type="Proteomes" id="UP000477311"/>
    </source>
</evidence>